<reference evidence="1" key="2">
    <citation type="submission" date="2020-09" db="EMBL/GenBank/DDBJ databases">
        <authorList>
            <person name="Sun Q."/>
            <person name="Zhou Y."/>
        </authorList>
    </citation>
    <scope>NUCLEOTIDE SEQUENCE</scope>
    <source>
        <strain evidence="1">CGMCC 1.15493</strain>
    </source>
</reference>
<dbReference type="Proteomes" id="UP000613160">
    <property type="component" value="Unassembled WGS sequence"/>
</dbReference>
<dbReference type="Pfam" id="PF05401">
    <property type="entry name" value="NodS"/>
    <property type="match status" value="1"/>
</dbReference>
<evidence type="ECO:0000313" key="1">
    <source>
        <dbReference type="EMBL" id="GGD10462.1"/>
    </source>
</evidence>
<reference evidence="1" key="1">
    <citation type="journal article" date="2014" name="Int. J. Syst. Evol. Microbiol.">
        <title>Complete genome sequence of Corynebacterium casei LMG S-19264T (=DSM 44701T), isolated from a smear-ripened cheese.</title>
        <authorList>
            <consortium name="US DOE Joint Genome Institute (JGI-PGF)"/>
            <person name="Walter F."/>
            <person name="Albersmeier A."/>
            <person name="Kalinowski J."/>
            <person name="Ruckert C."/>
        </authorList>
    </citation>
    <scope>NUCLEOTIDE SEQUENCE</scope>
    <source>
        <strain evidence="1">CGMCC 1.15493</strain>
    </source>
</reference>
<keyword evidence="2" id="KW-1185">Reference proteome</keyword>
<keyword evidence="1" id="KW-0808">Transferase</keyword>
<name>A0A917D7A1_9HYPH</name>
<dbReference type="SUPFAM" id="SSF53335">
    <property type="entry name" value="S-adenosyl-L-methionine-dependent methyltransferases"/>
    <property type="match status" value="1"/>
</dbReference>
<keyword evidence="1" id="KW-0489">Methyltransferase</keyword>
<dbReference type="RefSeq" id="WP_188849627.1">
    <property type="nucleotide sequence ID" value="NZ_BMJJ01000002.1"/>
</dbReference>
<dbReference type="Gene3D" id="3.40.50.150">
    <property type="entry name" value="Vaccinia Virus protein VP39"/>
    <property type="match status" value="1"/>
</dbReference>
<gene>
    <name evidence="1" type="ORF">GCM10011335_11690</name>
</gene>
<evidence type="ECO:0000313" key="2">
    <source>
        <dbReference type="Proteomes" id="UP000613160"/>
    </source>
</evidence>
<dbReference type="InterPro" id="IPR029063">
    <property type="entry name" value="SAM-dependent_MTases_sf"/>
</dbReference>
<comment type="caution">
    <text evidence="1">The sequence shown here is derived from an EMBL/GenBank/DDBJ whole genome shotgun (WGS) entry which is preliminary data.</text>
</comment>
<dbReference type="EMBL" id="BMJJ01000002">
    <property type="protein sequence ID" value="GGD10462.1"/>
    <property type="molecule type" value="Genomic_DNA"/>
</dbReference>
<sequence length="200" mass="22263">MVAPAVKAIDPEGFEAMFRGDVDPWNYGASPFEAFKRRALLRACGDRVRGRTLELACANGETTLALAPLSLSLLALDSSPTVIAEAARRTAHLPRVETLQAVLPQDMPRGRFDLVVVSEILYYLAQRDAGLMMARLAEVTRGRIVIVHHLMDFADAAQKPARAQHAARHFFGSRMAEVFHERHGRFEVLAFDAPRRPRPH</sequence>
<dbReference type="GO" id="GO:0009312">
    <property type="term" value="P:oligosaccharide biosynthetic process"/>
    <property type="evidence" value="ECO:0007669"/>
    <property type="project" value="InterPro"/>
</dbReference>
<protein>
    <submittedName>
        <fullName evidence="1">Methyltransferase</fullName>
    </submittedName>
</protein>
<accession>A0A917D7A1</accession>
<dbReference type="GO" id="GO:0008757">
    <property type="term" value="F:S-adenosylmethionine-dependent methyltransferase activity"/>
    <property type="evidence" value="ECO:0007669"/>
    <property type="project" value="InterPro"/>
</dbReference>
<dbReference type="GO" id="GO:0032259">
    <property type="term" value="P:methylation"/>
    <property type="evidence" value="ECO:0007669"/>
    <property type="project" value="UniProtKB-KW"/>
</dbReference>
<proteinExistence type="predicted"/>
<dbReference type="AlphaFoldDB" id="A0A917D7A1"/>
<dbReference type="InterPro" id="IPR008715">
    <property type="entry name" value="SAM-MeTfrase_NodS-like"/>
</dbReference>
<organism evidence="1 2">
    <name type="scientific">Aureimonas glaciei</name>
    <dbReference type="NCBI Taxonomy" id="1776957"/>
    <lineage>
        <taxon>Bacteria</taxon>
        <taxon>Pseudomonadati</taxon>
        <taxon>Pseudomonadota</taxon>
        <taxon>Alphaproteobacteria</taxon>
        <taxon>Hyphomicrobiales</taxon>
        <taxon>Aurantimonadaceae</taxon>
        <taxon>Aureimonas</taxon>
    </lineage>
</organism>